<dbReference type="EMBL" id="FOCT01000006">
    <property type="protein sequence ID" value="SEN70567.1"/>
    <property type="molecule type" value="Genomic_DNA"/>
</dbReference>
<dbReference type="RefSeq" id="WP_074746285.1">
    <property type="nucleotide sequence ID" value="NZ_FOCT01000006.1"/>
</dbReference>
<organism evidence="1 2">
    <name type="scientific">Nitrosospira multiformis</name>
    <dbReference type="NCBI Taxonomy" id="1231"/>
    <lineage>
        <taxon>Bacteria</taxon>
        <taxon>Pseudomonadati</taxon>
        <taxon>Pseudomonadota</taxon>
        <taxon>Betaproteobacteria</taxon>
        <taxon>Nitrosomonadales</taxon>
        <taxon>Nitrosomonadaceae</taxon>
        <taxon>Nitrosospira</taxon>
    </lineage>
</organism>
<protein>
    <submittedName>
        <fullName evidence="1">Uncharacterized protein</fullName>
    </submittedName>
</protein>
<dbReference type="Proteomes" id="UP000183898">
    <property type="component" value="Unassembled WGS sequence"/>
</dbReference>
<proteinExistence type="predicted"/>
<accession>A0A1H8IRD8</accession>
<gene>
    <name evidence="1" type="ORF">SAMN05216404_106141</name>
</gene>
<sequence>MSFKYYKDQNNQVYAFEADGSQDAYIKPELTLITKAQADALRVPATAIPSVISMRQARRALLQSGLLAQVDAAIAAMTGAAGDAARIDWQFAQTVERTHPLVGTMTTQLSLTEKQLDDLFTLGATL</sequence>
<name>A0A1H8IRD8_9PROT</name>
<reference evidence="1 2" key="1">
    <citation type="submission" date="2016-10" db="EMBL/GenBank/DDBJ databases">
        <authorList>
            <person name="de Groot N.N."/>
        </authorList>
    </citation>
    <scope>NUCLEOTIDE SEQUENCE [LARGE SCALE GENOMIC DNA]</scope>
    <source>
        <strain evidence="1 2">Nl18</strain>
    </source>
</reference>
<dbReference type="AlphaFoldDB" id="A0A1H8IRD8"/>
<evidence type="ECO:0000313" key="1">
    <source>
        <dbReference type="EMBL" id="SEN70567.1"/>
    </source>
</evidence>
<evidence type="ECO:0000313" key="2">
    <source>
        <dbReference type="Proteomes" id="UP000183898"/>
    </source>
</evidence>